<organism evidence="1 2">
    <name type="scientific">Anaeromicropila populeti</name>
    <dbReference type="NCBI Taxonomy" id="37658"/>
    <lineage>
        <taxon>Bacteria</taxon>
        <taxon>Bacillati</taxon>
        <taxon>Bacillota</taxon>
        <taxon>Clostridia</taxon>
        <taxon>Lachnospirales</taxon>
        <taxon>Lachnospiraceae</taxon>
        <taxon>Anaeromicropila</taxon>
    </lineage>
</organism>
<reference evidence="1 2" key="1">
    <citation type="submission" date="2016-10" db="EMBL/GenBank/DDBJ databases">
        <authorList>
            <person name="de Groot N.N."/>
        </authorList>
    </citation>
    <scope>NUCLEOTIDE SEQUENCE [LARGE SCALE GENOMIC DNA]</scope>
    <source>
        <strain evidence="1 2">743A</strain>
    </source>
</reference>
<proteinExistence type="predicted"/>
<keyword evidence="2" id="KW-1185">Reference proteome</keyword>
<accession>A0A1I6ICP2</accession>
<evidence type="ECO:0000313" key="1">
    <source>
        <dbReference type="EMBL" id="SFR64463.1"/>
    </source>
</evidence>
<evidence type="ECO:0000313" key="2">
    <source>
        <dbReference type="Proteomes" id="UP000199659"/>
    </source>
</evidence>
<dbReference type="Gene3D" id="3.30.2310.20">
    <property type="entry name" value="RelE-like"/>
    <property type="match status" value="1"/>
</dbReference>
<dbReference type="RefSeq" id="WP_092559303.1">
    <property type="nucleotide sequence ID" value="NZ_FOYZ01000002.1"/>
</dbReference>
<dbReference type="STRING" id="37658.SAMN05661086_00695"/>
<dbReference type="Proteomes" id="UP000199659">
    <property type="component" value="Unassembled WGS sequence"/>
</dbReference>
<gene>
    <name evidence="1" type="ORF">SAMN05661086_00695</name>
</gene>
<name>A0A1I6ICP2_9FIRM</name>
<dbReference type="InterPro" id="IPR035093">
    <property type="entry name" value="RelE/ParE_toxin_dom_sf"/>
</dbReference>
<dbReference type="EMBL" id="FOYZ01000002">
    <property type="protein sequence ID" value="SFR64463.1"/>
    <property type="molecule type" value="Genomic_DNA"/>
</dbReference>
<sequence length="111" mass="13584">MVQKQYRLSYLPLFYDDLLKAVNYIMLKLKNEQAAEELLNLTEMEIKERLNAPESFEKFQSMKERKHPYYRIYVKNFIVFYVVITDESDSNIAIMEVRRFLYNRRDLEKVL</sequence>
<dbReference type="AlphaFoldDB" id="A0A1I6ICP2"/>
<dbReference type="OrthoDB" id="362857at2"/>
<protein>
    <submittedName>
        <fullName evidence="1">ParE toxin of type II toxin-antitoxin system, parDE</fullName>
    </submittedName>
</protein>